<evidence type="ECO:0000313" key="2">
    <source>
        <dbReference type="Proteomes" id="UP000803844"/>
    </source>
</evidence>
<organism evidence="1 2">
    <name type="scientific">Cryphonectria parasitica (strain ATCC 38755 / EP155)</name>
    <dbReference type="NCBI Taxonomy" id="660469"/>
    <lineage>
        <taxon>Eukaryota</taxon>
        <taxon>Fungi</taxon>
        <taxon>Dikarya</taxon>
        <taxon>Ascomycota</taxon>
        <taxon>Pezizomycotina</taxon>
        <taxon>Sordariomycetes</taxon>
        <taxon>Sordariomycetidae</taxon>
        <taxon>Diaporthales</taxon>
        <taxon>Cryphonectriaceae</taxon>
        <taxon>Cryphonectria-Endothia species complex</taxon>
        <taxon>Cryphonectria</taxon>
    </lineage>
</organism>
<name>A0A9P4Y609_CRYP1</name>
<dbReference type="Gene3D" id="1.10.340.70">
    <property type="match status" value="1"/>
</dbReference>
<feature type="non-terminal residue" evidence="1">
    <location>
        <position position="73"/>
    </location>
</feature>
<sequence length="73" mass="9028">FCLKNQLLYNYDNNGKKRLIIPRSLMQKLLHDSHDDKYYFSRDCMIAELDSLYFRKKRLLISQYIDYCYEYSI</sequence>
<feature type="non-terminal residue" evidence="1">
    <location>
        <position position="1"/>
    </location>
</feature>
<proteinExistence type="predicted"/>
<reference evidence="1" key="1">
    <citation type="journal article" date="2020" name="Phytopathology">
        <title>Genome sequence of the chestnut blight fungus Cryphonectria parasitica EP155: A fundamental resource for an archetypical invasive plant pathogen.</title>
        <authorList>
            <person name="Crouch J.A."/>
            <person name="Dawe A."/>
            <person name="Aerts A."/>
            <person name="Barry K."/>
            <person name="Churchill A.C.L."/>
            <person name="Grimwood J."/>
            <person name="Hillman B."/>
            <person name="Milgroom M.G."/>
            <person name="Pangilinan J."/>
            <person name="Smith M."/>
            <person name="Salamov A."/>
            <person name="Schmutz J."/>
            <person name="Yadav J."/>
            <person name="Grigoriev I.V."/>
            <person name="Nuss D."/>
        </authorList>
    </citation>
    <scope>NUCLEOTIDE SEQUENCE</scope>
    <source>
        <strain evidence="1">EP155</strain>
    </source>
</reference>
<dbReference type="EMBL" id="MU032346">
    <property type="protein sequence ID" value="KAF3766740.1"/>
    <property type="molecule type" value="Genomic_DNA"/>
</dbReference>
<evidence type="ECO:0000313" key="1">
    <source>
        <dbReference type="EMBL" id="KAF3766740.1"/>
    </source>
</evidence>
<protein>
    <submittedName>
        <fullName evidence="1">Uncharacterized protein</fullName>
    </submittedName>
</protein>
<dbReference type="GeneID" id="63832841"/>
<comment type="caution">
    <text evidence="1">The sequence shown here is derived from an EMBL/GenBank/DDBJ whole genome shotgun (WGS) entry which is preliminary data.</text>
</comment>
<gene>
    <name evidence="1" type="ORF">M406DRAFT_224993</name>
</gene>
<dbReference type="Proteomes" id="UP000803844">
    <property type="component" value="Unassembled WGS sequence"/>
</dbReference>
<accession>A0A9P4Y609</accession>
<dbReference type="AlphaFoldDB" id="A0A9P4Y609"/>
<keyword evidence="2" id="KW-1185">Reference proteome</keyword>
<dbReference type="RefSeq" id="XP_040777701.1">
    <property type="nucleotide sequence ID" value="XM_040915712.1"/>
</dbReference>